<keyword evidence="3" id="KW-0479">Metal-binding</keyword>
<evidence type="ECO:0000256" key="4">
    <source>
        <dbReference type="ARBA" id="ARBA00022737"/>
    </source>
</evidence>
<dbReference type="PROSITE" id="PS50222">
    <property type="entry name" value="EF_HAND_2"/>
    <property type="match status" value="1"/>
</dbReference>
<evidence type="ECO:0000256" key="5">
    <source>
        <dbReference type="ARBA" id="ARBA00022990"/>
    </source>
</evidence>
<dbReference type="SUPFAM" id="SSF47473">
    <property type="entry name" value="EF-hand"/>
    <property type="match status" value="1"/>
</dbReference>
<dbReference type="FunFam" id="1.10.238.10:FF:000178">
    <property type="entry name" value="Calmodulin-2 A"/>
    <property type="match status" value="1"/>
</dbReference>
<dbReference type="GO" id="GO:0005509">
    <property type="term" value="F:calcium ion binding"/>
    <property type="evidence" value="ECO:0007669"/>
    <property type="project" value="InterPro"/>
</dbReference>
<evidence type="ECO:0000256" key="1">
    <source>
        <dbReference type="ARBA" id="ARBA00005253"/>
    </source>
</evidence>
<keyword evidence="5" id="KW-0007">Acetylation</keyword>
<dbReference type="PANTHER" id="PTHR23048">
    <property type="entry name" value="MYOSIN LIGHT CHAIN 1, 3"/>
    <property type="match status" value="1"/>
</dbReference>
<organism evidence="7">
    <name type="scientific">Vitrella brassicaformis</name>
    <dbReference type="NCBI Taxonomy" id="1169539"/>
    <lineage>
        <taxon>Eukaryota</taxon>
        <taxon>Sar</taxon>
        <taxon>Alveolata</taxon>
        <taxon>Colpodellida</taxon>
        <taxon>Vitrellaceae</taxon>
        <taxon>Vitrella</taxon>
    </lineage>
</organism>
<comment type="similarity">
    <text evidence="1">Belongs to the centrin family.</text>
</comment>
<evidence type="ECO:0000259" key="6">
    <source>
        <dbReference type="PROSITE" id="PS50222"/>
    </source>
</evidence>
<reference evidence="7" key="1">
    <citation type="submission" date="2021-01" db="EMBL/GenBank/DDBJ databases">
        <authorList>
            <person name="Corre E."/>
            <person name="Pelletier E."/>
            <person name="Niang G."/>
            <person name="Scheremetjew M."/>
            <person name="Finn R."/>
            <person name="Kale V."/>
            <person name="Holt S."/>
            <person name="Cochrane G."/>
            <person name="Meng A."/>
            <person name="Brown T."/>
            <person name="Cohen L."/>
        </authorList>
    </citation>
    <scope>NUCLEOTIDE SEQUENCE</scope>
    <source>
        <strain evidence="7">CCMP3346</strain>
    </source>
</reference>
<dbReference type="GO" id="GO:0016460">
    <property type="term" value="C:myosin II complex"/>
    <property type="evidence" value="ECO:0007669"/>
    <property type="project" value="TreeGrafter"/>
</dbReference>
<evidence type="ECO:0000256" key="2">
    <source>
        <dbReference type="ARBA" id="ARBA00020786"/>
    </source>
</evidence>
<feature type="domain" description="EF-hand" evidence="6">
    <location>
        <begin position="33"/>
        <end position="68"/>
    </location>
</feature>
<dbReference type="Pfam" id="PF13499">
    <property type="entry name" value="EF-hand_7"/>
    <property type="match status" value="1"/>
</dbReference>
<dbReference type="InterPro" id="IPR050230">
    <property type="entry name" value="CALM/Myosin/TropC-like"/>
</dbReference>
<proteinExistence type="inferred from homology"/>
<dbReference type="Gene3D" id="1.10.238.10">
    <property type="entry name" value="EF-hand"/>
    <property type="match status" value="1"/>
</dbReference>
<gene>
    <name evidence="7" type="ORF">VBRA1451_LOCUS13750</name>
</gene>
<dbReference type="PANTHER" id="PTHR23048:SF0">
    <property type="entry name" value="CALMODULIN LIKE 3"/>
    <property type="match status" value="1"/>
</dbReference>
<accession>A0A7S1P301</accession>
<protein>
    <recommendedName>
        <fullName evidence="2">Calmodulin</fullName>
    </recommendedName>
</protein>
<name>A0A7S1P301_9ALVE</name>
<evidence type="ECO:0000313" key="7">
    <source>
        <dbReference type="EMBL" id="CAD9058680.1"/>
    </source>
</evidence>
<evidence type="ECO:0000256" key="3">
    <source>
        <dbReference type="ARBA" id="ARBA00022723"/>
    </source>
</evidence>
<dbReference type="InterPro" id="IPR002048">
    <property type="entry name" value="EF_hand_dom"/>
</dbReference>
<sequence length="159" mass="17741">MRSVSAAAPSAASSVPGSAFHARRYERPGLTVDEIEEIKEAFDLFDVHQTNQIDAKDLKKALLSLGLDAKNQTLYHMVSDLDEQTSHRLSFEDFLDMMTAKTSERDTKDDIMKVCMHTPDPFSSLSLCDACRCFICLMRTARAASPCRTFSESHGNWAS</sequence>
<dbReference type="InterPro" id="IPR011992">
    <property type="entry name" value="EF-hand-dom_pair"/>
</dbReference>
<dbReference type="EMBL" id="HBGB01023768">
    <property type="protein sequence ID" value="CAD9058680.1"/>
    <property type="molecule type" value="Transcribed_RNA"/>
</dbReference>
<dbReference type="AlphaFoldDB" id="A0A7S1P301"/>
<keyword evidence="4" id="KW-0677">Repeat</keyword>
<dbReference type="CDD" id="cd00051">
    <property type="entry name" value="EFh"/>
    <property type="match status" value="1"/>
</dbReference>